<feature type="region of interest" description="Disordered" evidence="3">
    <location>
        <begin position="77"/>
        <end position="102"/>
    </location>
</feature>
<feature type="compositionally biased region" description="Polar residues" evidence="3">
    <location>
        <begin position="434"/>
        <end position="462"/>
    </location>
</feature>
<dbReference type="PANTHER" id="PTHR45641:SF19">
    <property type="entry name" value="NEPHROCYSTIN-3"/>
    <property type="match status" value="1"/>
</dbReference>
<organism evidence="4 5">
    <name type="scientific">Prymnesium parvum</name>
    <name type="common">Toxic golden alga</name>
    <dbReference type="NCBI Taxonomy" id="97485"/>
    <lineage>
        <taxon>Eukaryota</taxon>
        <taxon>Haptista</taxon>
        <taxon>Haptophyta</taxon>
        <taxon>Prymnesiophyceae</taxon>
        <taxon>Prymnesiales</taxon>
        <taxon>Prymnesiaceae</taxon>
        <taxon>Prymnesium</taxon>
    </lineage>
</organism>
<keyword evidence="1" id="KW-0677">Repeat</keyword>
<dbReference type="Gene3D" id="1.25.40.10">
    <property type="entry name" value="Tetratricopeptide repeat domain"/>
    <property type="match status" value="1"/>
</dbReference>
<evidence type="ECO:0000313" key="5">
    <source>
        <dbReference type="Proteomes" id="UP001515480"/>
    </source>
</evidence>
<feature type="region of interest" description="Disordered" evidence="3">
    <location>
        <begin position="409"/>
        <end position="462"/>
    </location>
</feature>
<dbReference type="PANTHER" id="PTHR45641">
    <property type="entry name" value="TETRATRICOPEPTIDE REPEAT PROTEIN (AFU_ORTHOLOGUE AFUA_6G03870)"/>
    <property type="match status" value="1"/>
</dbReference>
<evidence type="ECO:0000256" key="3">
    <source>
        <dbReference type="SAM" id="MobiDB-lite"/>
    </source>
</evidence>
<proteinExistence type="predicted"/>
<dbReference type="AlphaFoldDB" id="A0AB34JG97"/>
<sequence>MLIDGFRVRGLQTDSSQVNRTQLRQVVASLGVPVAIKGIDGLFNSLDPHATGTIDLRDLMRELRAYRRLHSSKASFAAIQSQGPAHPSTSPSRPSRSEAQADPCGMEASAFQLVGQGRLAEALPMLEEALMLYQRQLGSTSPEALRCRHAAADVCNSVAMQYLQQDAFNECHRLLKRAEAYCRSHRPMLAPMLAVTLNNLACYHRRRGQSKTALGLLQRALDVESRCEAHKPADTHLNTCVVWSQLGRHHEAMHHAKLALLLLRKELGIEGPIGVLRQQLGEEGEQSPAKAAASRAPVDRMAVLAICMHNLGIEQEQLGLKQERHFPLAFEARASLNEAASIAALYVGDSHPITASVRATRDAAARSKIPFSAGPARTRPVSAQTIGRDNISIERPLTNFDLAHCADRKKLGASRSSPSHANKDRSQRRPQSALAIQQSGLQGQRQESGGLKNSISSPMIKA</sequence>
<evidence type="ECO:0000256" key="1">
    <source>
        <dbReference type="ARBA" id="ARBA00022737"/>
    </source>
</evidence>
<gene>
    <name evidence="4" type="ORF">AB1Y20_022465</name>
</gene>
<dbReference type="InterPro" id="IPR011990">
    <property type="entry name" value="TPR-like_helical_dom_sf"/>
</dbReference>
<keyword evidence="5" id="KW-1185">Reference proteome</keyword>
<dbReference type="EMBL" id="JBGBPQ010000008">
    <property type="protein sequence ID" value="KAL1520904.1"/>
    <property type="molecule type" value="Genomic_DNA"/>
</dbReference>
<reference evidence="4 5" key="1">
    <citation type="journal article" date="2024" name="Science">
        <title>Giant polyketide synthase enzymes in the biosynthesis of giant marine polyether toxins.</title>
        <authorList>
            <person name="Fallon T.R."/>
            <person name="Shende V.V."/>
            <person name="Wierzbicki I.H."/>
            <person name="Pendleton A.L."/>
            <person name="Watervoot N.F."/>
            <person name="Auber R.P."/>
            <person name="Gonzalez D.J."/>
            <person name="Wisecaver J.H."/>
            <person name="Moore B.S."/>
        </authorList>
    </citation>
    <scope>NUCLEOTIDE SEQUENCE [LARGE SCALE GENOMIC DNA]</scope>
    <source>
        <strain evidence="4 5">12B1</strain>
    </source>
</reference>
<protein>
    <submittedName>
        <fullName evidence="4">Uncharacterized protein</fullName>
    </submittedName>
</protein>
<keyword evidence="2" id="KW-0802">TPR repeat</keyword>
<name>A0AB34JG97_PRYPA</name>
<dbReference type="Pfam" id="PF13374">
    <property type="entry name" value="TPR_10"/>
    <property type="match status" value="2"/>
</dbReference>
<dbReference type="SUPFAM" id="SSF48452">
    <property type="entry name" value="TPR-like"/>
    <property type="match status" value="1"/>
</dbReference>
<dbReference type="Proteomes" id="UP001515480">
    <property type="component" value="Unassembled WGS sequence"/>
</dbReference>
<accession>A0AB34JG97</accession>
<evidence type="ECO:0000313" key="4">
    <source>
        <dbReference type="EMBL" id="KAL1520904.1"/>
    </source>
</evidence>
<comment type="caution">
    <text evidence="4">The sequence shown here is derived from an EMBL/GenBank/DDBJ whole genome shotgun (WGS) entry which is preliminary data.</text>
</comment>
<evidence type="ECO:0000256" key="2">
    <source>
        <dbReference type="ARBA" id="ARBA00022803"/>
    </source>
</evidence>